<dbReference type="NCBIfam" id="TIGR04057">
    <property type="entry name" value="SusC_RagA_signa"/>
    <property type="match status" value="1"/>
</dbReference>
<reference evidence="9 10" key="1">
    <citation type="submission" date="2018-08" db="EMBL/GenBank/DDBJ databases">
        <title>A genome reference for cultivated species of the human gut microbiota.</title>
        <authorList>
            <person name="Zou Y."/>
            <person name="Xue W."/>
            <person name="Luo G."/>
        </authorList>
    </citation>
    <scope>NUCLEOTIDE SEQUENCE [LARGE SCALE GENOMIC DNA]</scope>
    <source>
        <strain evidence="9 10">AM40-30BH</strain>
    </source>
</reference>
<dbReference type="Pfam" id="PF07715">
    <property type="entry name" value="Plug"/>
    <property type="match status" value="1"/>
</dbReference>
<evidence type="ECO:0000256" key="5">
    <source>
        <dbReference type="ARBA" id="ARBA00023136"/>
    </source>
</evidence>
<evidence type="ECO:0000256" key="3">
    <source>
        <dbReference type="ARBA" id="ARBA00022452"/>
    </source>
</evidence>
<dbReference type="GO" id="GO:0009279">
    <property type="term" value="C:cell outer membrane"/>
    <property type="evidence" value="ECO:0007669"/>
    <property type="project" value="UniProtKB-SubCell"/>
</dbReference>
<comment type="subcellular location">
    <subcellularLocation>
        <location evidence="1 7">Cell outer membrane</location>
        <topology evidence="1 7">Multi-pass membrane protein</topology>
    </subcellularLocation>
</comment>
<dbReference type="NCBIfam" id="TIGR04056">
    <property type="entry name" value="OMP_RagA_SusC"/>
    <property type="match status" value="1"/>
</dbReference>
<evidence type="ECO:0000256" key="2">
    <source>
        <dbReference type="ARBA" id="ARBA00022448"/>
    </source>
</evidence>
<keyword evidence="4 7" id="KW-0812">Transmembrane</keyword>
<keyword evidence="5 7" id="KW-0472">Membrane</keyword>
<accession>A0A413VJK8</accession>
<dbReference type="InterPro" id="IPR008969">
    <property type="entry name" value="CarboxyPept-like_regulatory"/>
</dbReference>
<dbReference type="AlphaFoldDB" id="A0A413VJK8"/>
<comment type="caution">
    <text evidence="9">The sequence shown here is derived from an EMBL/GenBank/DDBJ whole genome shotgun (WGS) entry which is preliminary data.</text>
</comment>
<evidence type="ECO:0000313" key="9">
    <source>
        <dbReference type="EMBL" id="RHB33742.1"/>
    </source>
</evidence>
<dbReference type="FunFam" id="2.60.40.1120:FF:000003">
    <property type="entry name" value="Outer membrane protein Omp121"/>
    <property type="match status" value="1"/>
</dbReference>
<dbReference type="Gene3D" id="2.60.40.1120">
    <property type="entry name" value="Carboxypeptidase-like, regulatory domain"/>
    <property type="match status" value="1"/>
</dbReference>
<keyword evidence="2 7" id="KW-0813">Transport</keyword>
<dbReference type="InterPro" id="IPR023997">
    <property type="entry name" value="TonB-dep_OMP_SusC/RagA_CS"/>
</dbReference>
<dbReference type="PROSITE" id="PS52016">
    <property type="entry name" value="TONB_DEPENDENT_REC_3"/>
    <property type="match status" value="1"/>
</dbReference>
<organism evidence="9 10">
    <name type="scientific">Bacteroides nordii</name>
    <dbReference type="NCBI Taxonomy" id="291645"/>
    <lineage>
        <taxon>Bacteria</taxon>
        <taxon>Pseudomonadati</taxon>
        <taxon>Bacteroidota</taxon>
        <taxon>Bacteroidia</taxon>
        <taxon>Bacteroidales</taxon>
        <taxon>Bacteroidaceae</taxon>
        <taxon>Bacteroides</taxon>
    </lineage>
</organism>
<feature type="domain" description="TonB-dependent receptor plug" evidence="8">
    <location>
        <begin position="221"/>
        <end position="330"/>
    </location>
</feature>
<gene>
    <name evidence="9" type="ORF">DW888_15480</name>
</gene>
<evidence type="ECO:0000259" key="8">
    <source>
        <dbReference type="Pfam" id="PF07715"/>
    </source>
</evidence>
<dbReference type="SUPFAM" id="SSF49464">
    <property type="entry name" value="Carboxypeptidase regulatory domain-like"/>
    <property type="match status" value="1"/>
</dbReference>
<dbReference type="InterPro" id="IPR037066">
    <property type="entry name" value="Plug_dom_sf"/>
</dbReference>
<proteinExistence type="inferred from homology"/>
<evidence type="ECO:0000256" key="4">
    <source>
        <dbReference type="ARBA" id="ARBA00022692"/>
    </source>
</evidence>
<dbReference type="InterPro" id="IPR023996">
    <property type="entry name" value="TonB-dep_OMP_SusC/RagA"/>
</dbReference>
<evidence type="ECO:0000256" key="6">
    <source>
        <dbReference type="ARBA" id="ARBA00023237"/>
    </source>
</evidence>
<protein>
    <submittedName>
        <fullName evidence="9">TonB-dependent receptor</fullName>
    </submittedName>
</protein>
<keyword evidence="3 7" id="KW-1134">Transmembrane beta strand</keyword>
<dbReference type="Gene3D" id="2.170.130.10">
    <property type="entry name" value="TonB-dependent receptor, plug domain"/>
    <property type="match status" value="1"/>
</dbReference>
<evidence type="ECO:0000256" key="1">
    <source>
        <dbReference type="ARBA" id="ARBA00004571"/>
    </source>
</evidence>
<sequence>MRTQVSIYKCNSIKKYIGFQLLCFVISIIGNTLNAQNTLSQTNISLQVRDITIKELFSTIEKHTNYVILYEEDVPVKERVSVFAENKSVESILNEVLTPRGIKYYLNGKQIIVTVDKTKQQSRQSNAKKSWVSGTVVDIAGEAMIGVTIAVQGAQTGTVTDADGKYRIEAQPGDILVFSFVGMKKQEVTFNGKKQVIDIVMDEETNLMDEVVVVGFGTQKKVNLTGAVGVIESKSLEARPVGNAVQALQGLLPGLNITTSNNGAELNATPSINIRGTATIGSTSSGSPLVLIDGMEGSLSNINPQDIDNISVLKDAAASSIYGSRAPFGVILVTTKSGKKGKSTVNYSNNFRFKTPVMLPKMASSWDYINYFNDANFNNAGAYLYDDTQVQNVWDYMHGTLNDGGIQPNSNGKWDTGTAYANVDWLREYYKDWSPSQEHNLSVSGGTDKLTYYVSVNYQTQDGFLRYGTDNQKRFATTGKISSQVTDFIKMDYTTRFSRTDYGRPSQMSSNFYNEVLRRSVPLIPVTDPNGYRLADVTYTEHLENGGRRQEQNDDLYQQLKLTITPVKNWNIMAEMNARITNDWQHEVWNLVYGHYATEPLKTYVSNLSQKKSRVYEYAYRATHLTPNFYSNYNIALGEHNLAAMVGFQLESYKNRMLSGQRNDLISDDIPVLDQTTDVENATLKGNYNEWCTVGFFGRVNYDYKERYLLEVNVRRDGSSRYRRDKRWITSPSASLGWNIAREEFMKGTADYIQLLKLRASYGVLANQNAKSYYPTYLTMTTAAGKGDWLIDGLRPNTAAAPGLISTSLTWEKIKTLNFGLDWGVLNNRLTGSFDIYSRTTKDMMGPGVDLPGTLGTSAPATNNTDLVTKGWELQIGWKDRINEFQYGVSFNLSDSRTKILKYPNLTGSLSTYYEGQILGDIFGYETIGIAKTDEEMEAHLASLPNGGQNALGSKWAAGDIMYADTNGDGKVSNGSNTIYDMGDLRKIGNSTPRFRTGISLDASWRGFAISMFWQGVLKRDYYPDAKVGSASTDLNFVFWGATSGGKSWSVVFDEHMNYFRDEDSRLGANYDAYYPRPLWANKNKSTQTRYLQNASYMRLKNLQLSYTFPAKWMRRAYIQNLRLFVSGENLLTFTKLSKTMDPETAGIGLKGGMVYPLSKTYSFGLSVTF</sequence>
<dbReference type="EMBL" id="QSGO01000014">
    <property type="protein sequence ID" value="RHB33742.1"/>
    <property type="molecule type" value="Genomic_DNA"/>
</dbReference>
<keyword evidence="6 7" id="KW-0998">Cell outer membrane</keyword>
<dbReference type="SUPFAM" id="SSF56935">
    <property type="entry name" value="Porins"/>
    <property type="match status" value="1"/>
</dbReference>
<comment type="similarity">
    <text evidence="7">Belongs to the TonB-dependent receptor family.</text>
</comment>
<dbReference type="InterPro" id="IPR039426">
    <property type="entry name" value="TonB-dep_rcpt-like"/>
</dbReference>
<dbReference type="Pfam" id="PF13715">
    <property type="entry name" value="CarbopepD_reg_2"/>
    <property type="match status" value="1"/>
</dbReference>
<dbReference type="Gene3D" id="2.40.170.20">
    <property type="entry name" value="TonB-dependent receptor, beta-barrel domain"/>
    <property type="match status" value="1"/>
</dbReference>
<evidence type="ECO:0000313" key="10">
    <source>
        <dbReference type="Proteomes" id="UP000284379"/>
    </source>
</evidence>
<name>A0A413VJK8_9BACE</name>
<dbReference type="FunFam" id="2.170.130.10:FF:000024">
    <property type="entry name" value="Outer membrane protein"/>
    <property type="match status" value="1"/>
</dbReference>
<evidence type="ECO:0000256" key="7">
    <source>
        <dbReference type="PROSITE-ProRule" id="PRU01360"/>
    </source>
</evidence>
<dbReference type="InterPro" id="IPR012910">
    <property type="entry name" value="Plug_dom"/>
</dbReference>
<dbReference type="RefSeq" id="WP_002561812.1">
    <property type="nucleotide sequence ID" value="NZ_CABJFV010000014.1"/>
</dbReference>
<dbReference type="InterPro" id="IPR036942">
    <property type="entry name" value="Beta-barrel_TonB_sf"/>
</dbReference>
<dbReference type="Proteomes" id="UP000284379">
    <property type="component" value="Unassembled WGS sequence"/>
</dbReference>
<keyword evidence="9" id="KW-0675">Receptor</keyword>